<dbReference type="EMBL" id="JANPWB010000005">
    <property type="protein sequence ID" value="KAJ1186203.1"/>
    <property type="molecule type" value="Genomic_DNA"/>
</dbReference>
<feature type="region of interest" description="Disordered" evidence="1">
    <location>
        <begin position="43"/>
        <end position="112"/>
    </location>
</feature>
<reference evidence="2" key="1">
    <citation type="journal article" date="2022" name="bioRxiv">
        <title>Sequencing and chromosome-scale assembly of the giantPleurodeles waltlgenome.</title>
        <authorList>
            <person name="Brown T."/>
            <person name="Elewa A."/>
            <person name="Iarovenko S."/>
            <person name="Subramanian E."/>
            <person name="Araus A.J."/>
            <person name="Petzold A."/>
            <person name="Susuki M."/>
            <person name="Suzuki K.-i.T."/>
            <person name="Hayashi T."/>
            <person name="Toyoda A."/>
            <person name="Oliveira C."/>
            <person name="Osipova E."/>
            <person name="Leigh N.D."/>
            <person name="Simon A."/>
            <person name="Yun M.H."/>
        </authorList>
    </citation>
    <scope>NUCLEOTIDE SEQUENCE</scope>
    <source>
        <strain evidence="2">20211129_DDA</strain>
        <tissue evidence="2">Liver</tissue>
    </source>
</reference>
<evidence type="ECO:0000313" key="2">
    <source>
        <dbReference type="EMBL" id="KAJ1186203.1"/>
    </source>
</evidence>
<name>A0AAV7UEJ5_PLEWA</name>
<evidence type="ECO:0000313" key="3">
    <source>
        <dbReference type="Proteomes" id="UP001066276"/>
    </source>
</evidence>
<keyword evidence="3" id="KW-1185">Reference proteome</keyword>
<protein>
    <submittedName>
        <fullName evidence="2">Uncharacterized protein</fullName>
    </submittedName>
</protein>
<evidence type="ECO:0000256" key="1">
    <source>
        <dbReference type="SAM" id="MobiDB-lite"/>
    </source>
</evidence>
<accession>A0AAV7UEJ5</accession>
<organism evidence="2 3">
    <name type="scientific">Pleurodeles waltl</name>
    <name type="common">Iberian ribbed newt</name>
    <dbReference type="NCBI Taxonomy" id="8319"/>
    <lineage>
        <taxon>Eukaryota</taxon>
        <taxon>Metazoa</taxon>
        <taxon>Chordata</taxon>
        <taxon>Craniata</taxon>
        <taxon>Vertebrata</taxon>
        <taxon>Euteleostomi</taxon>
        <taxon>Amphibia</taxon>
        <taxon>Batrachia</taxon>
        <taxon>Caudata</taxon>
        <taxon>Salamandroidea</taxon>
        <taxon>Salamandridae</taxon>
        <taxon>Pleurodelinae</taxon>
        <taxon>Pleurodeles</taxon>
    </lineage>
</organism>
<dbReference type="Proteomes" id="UP001066276">
    <property type="component" value="Chromosome 3_1"/>
</dbReference>
<proteinExistence type="predicted"/>
<dbReference type="AlphaFoldDB" id="A0AAV7UEJ5"/>
<comment type="caution">
    <text evidence="2">The sequence shown here is derived from an EMBL/GenBank/DDBJ whole genome shotgun (WGS) entry which is preliminary data.</text>
</comment>
<sequence length="112" mass="11629">MAVGTGATFSSSGPCLPPNILRATPRAAEWGAGETGVCLGTRCPPGASGLPHRGCESQRVGTRGRPRPHGTPGTPGTEPRDRGPQLQRRRAPKCSIDWSGERERGGADPPPP</sequence>
<gene>
    <name evidence="2" type="ORF">NDU88_002986</name>
</gene>